<comment type="caution">
    <text evidence="3">The sequence shown here is derived from an EMBL/GenBank/DDBJ whole genome shotgun (WGS) entry which is preliminary data.</text>
</comment>
<reference evidence="3" key="1">
    <citation type="submission" date="2023-06" db="EMBL/GenBank/DDBJ databases">
        <authorList>
            <person name="Delattre M."/>
        </authorList>
    </citation>
    <scope>NUCLEOTIDE SEQUENCE</scope>
    <source>
        <strain evidence="3">AF72</strain>
    </source>
</reference>
<dbReference type="EMBL" id="CATQJA010002709">
    <property type="protein sequence ID" value="CAJ0586855.1"/>
    <property type="molecule type" value="Genomic_DNA"/>
</dbReference>
<dbReference type="Proteomes" id="UP001177023">
    <property type="component" value="Unassembled WGS sequence"/>
</dbReference>
<keyword evidence="1" id="KW-0732">Signal</keyword>
<dbReference type="InterPro" id="IPR050341">
    <property type="entry name" value="PP1_catalytic_subunit"/>
</dbReference>
<dbReference type="AlphaFoldDB" id="A0AA36DI83"/>
<feature type="non-terminal residue" evidence="3">
    <location>
        <position position="247"/>
    </location>
</feature>
<proteinExistence type="predicted"/>
<evidence type="ECO:0000313" key="3">
    <source>
        <dbReference type="EMBL" id="CAJ0586855.1"/>
    </source>
</evidence>
<dbReference type="InterPro" id="IPR004843">
    <property type="entry name" value="Calcineurin-like_PHP"/>
</dbReference>
<dbReference type="Gene3D" id="3.60.21.10">
    <property type="match status" value="1"/>
</dbReference>
<dbReference type="PRINTS" id="PR00114">
    <property type="entry name" value="STPHPHTASE"/>
</dbReference>
<organism evidence="3 4">
    <name type="scientific">Mesorhabditis spiculigera</name>
    <dbReference type="NCBI Taxonomy" id="96644"/>
    <lineage>
        <taxon>Eukaryota</taxon>
        <taxon>Metazoa</taxon>
        <taxon>Ecdysozoa</taxon>
        <taxon>Nematoda</taxon>
        <taxon>Chromadorea</taxon>
        <taxon>Rhabditida</taxon>
        <taxon>Rhabditina</taxon>
        <taxon>Rhabditomorpha</taxon>
        <taxon>Rhabditoidea</taxon>
        <taxon>Rhabditidae</taxon>
        <taxon>Mesorhabditinae</taxon>
        <taxon>Mesorhabditis</taxon>
    </lineage>
</organism>
<dbReference type="GO" id="GO:0005737">
    <property type="term" value="C:cytoplasm"/>
    <property type="evidence" value="ECO:0007669"/>
    <property type="project" value="TreeGrafter"/>
</dbReference>
<gene>
    <name evidence="3" type="ORF">MSPICULIGERA_LOCUS24837</name>
</gene>
<dbReference type="Pfam" id="PF00149">
    <property type="entry name" value="Metallophos"/>
    <property type="match status" value="1"/>
</dbReference>
<evidence type="ECO:0000259" key="2">
    <source>
        <dbReference type="SMART" id="SM00156"/>
    </source>
</evidence>
<sequence>MSLVLVVAGLVLHPDTICYVSGNHELASCHRQYGFLHQLKDEGYPDYLYACIRGFFDALPLIAIIDQRIMAVHGGIGPEVTANVIRDGFDPRGPLTRTLKNALLWSDPNHNIRNYADNLIRGVGYCFGVEAIADFRHRMGIDFIIRAHQEMNTGMHFFGDWLISLYTTCRRDSGEERQGIRDTDKDANAEIGGVLVYDGNQAFTMVHFIPLYNFYASHAKFTAAFNRKIVKDGVFAEANYDTAFMGI</sequence>
<dbReference type="GO" id="GO:0004722">
    <property type="term" value="F:protein serine/threonine phosphatase activity"/>
    <property type="evidence" value="ECO:0007669"/>
    <property type="project" value="TreeGrafter"/>
</dbReference>
<dbReference type="SMART" id="SM00156">
    <property type="entry name" value="PP2Ac"/>
    <property type="match status" value="1"/>
</dbReference>
<dbReference type="InterPro" id="IPR006186">
    <property type="entry name" value="Ser/Thr-sp_prot-phosphatase"/>
</dbReference>
<dbReference type="GO" id="GO:0005634">
    <property type="term" value="C:nucleus"/>
    <property type="evidence" value="ECO:0007669"/>
    <property type="project" value="TreeGrafter"/>
</dbReference>
<dbReference type="InterPro" id="IPR029052">
    <property type="entry name" value="Metallo-depent_PP-like"/>
</dbReference>
<feature type="chain" id="PRO_5041438065" description="Serine/threonine specific protein phosphatases domain-containing protein" evidence="1">
    <location>
        <begin position="19"/>
        <end position="247"/>
    </location>
</feature>
<name>A0AA36DI83_9BILA</name>
<feature type="domain" description="Serine/threonine specific protein phosphatases" evidence="2">
    <location>
        <begin position="1"/>
        <end position="236"/>
    </location>
</feature>
<keyword evidence="4" id="KW-1185">Reference proteome</keyword>
<protein>
    <recommendedName>
        <fullName evidence="2">Serine/threonine specific protein phosphatases domain-containing protein</fullName>
    </recommendedName>
</protein>
<dbReference type="SUPFAM" id="SSF56300">
    <property type="entry name" value="Metallo-dependent phosphatases"/>
    <property type="match status" value="1"/>
</dbReference>
<evidence type="ECO:0000313" key="4">
    <source>
        <dbReference type="Proteomes" id="UP001177023"/>
    </source>
</evidence>
<dbReference type="PANTHER" id="PTHR11668">
    <property type="entry name" value="SERINE/THREONINE PROTEIN PHOSPHATASE"/>
    <property type="match status" value="1"/>
</dbReference>
<dbReference type="PANTHER" id="PTHR11668:SF491">
    <property type="entry name" value="SERINE_THREONINE-PROTEIN PHOSPHATASE"/>
    <property type="match status" value="1"/>
</dbReference>
<evidence type="ECO:0000256" key="1">
    <source>
        <dbReference type="SAM" id="SignalP"/>
    </source>
</evidence>
<feature type="signal peptide" evidence="1">
    <location>
        <begin position="1"/>
        <end position="18"/>
    </location>
</feature>
<accession>A0AA36DI83</accession>